<reference evidence="12 13" key="1">
    <citation type="submission" date="2018-04" db="EMBL/GenBank/DDBJ databases">
        <authorList>
            <person name="Zhang X."/>
            <person name="Yuan J."/>
            <person name="Li F."/>
            <person name="Xiang J."/>
        </authorList>
    </citation>
    <scope>NUCLEOTIDE SEQUENCE [LARGE SCALE GENOMIC DNA]</scope>
    <source>
        <tissue evidence="12">Muscle</tissue>
    </source>
</reference>
<dbReference type="InterPro" id="IPR017452">
    <property type="entry name" value="GPCR_Rhodpsn_7TM"/>
</dbReference>
<dbReference type="AlphaFoldDB" id="A0A3R7LX23"/>
<keyword evidence="3" id="KW-1003">Cell membrane</keyword>
<dbReference type="GO" id="GO:0045202">
    <property type="term" value="C:synapse"/>
    <property type="evidence" value="ECO:0007669"/>
    <property type="project" value="GOC"/>
</dbReference>
<dbReference type="SUPFAM" id="SSF81321">
    <property type="entry name" value="Family A G protein-coupled receptor-like"/>
    <property type="match status" value="1"/>
</dbReference>
<dbReference type="GO" id="GO:0030425">
    <property type="term" value="C:dendrite"/>
    <property type="evidence" value="ECO:0007669"/>
    <property type="project" value="TreeGrafter"/>
</dbReference>
<organism evidence="12 13">
    <name type="scientific">Penaeus vannamei</name>
    <name type="common">Whiteleg shrimp</name>
    <name type="synonym">Litopenaeus vannamei</name>
    <dbReference type="NCBI Taxonomy" id="6689"/>
    <lineage>
        <taxon>Eukaryota</taxon>
        <taxon>Metazoa</taxon>
        <taxon>Ecdysozoa</taxon>
        <taxon>Arthropoda</taxon>
        <taxon>Crustacea</taxon>
        <taxon>Multicrustacea</taxon>
        <taxon>Malacostraca</taxon>
        <taxon>Eumalacostraca</taxon>
        <taxon>Eucarida</taxon>
        <taxon>Decapoda</taxon>
        <taxon>Dendrobranchiata</taxon>
        <taxon>Penaeoidea</taxon>
        <taxon>Penaeidae</taxon>
        <taxon>Penaeus</taxon>
    </lineage>
</organism>
<proteinExistence type="inferred from homology"/>
<evidence type="ECO:0000313" key="13">
    <source>
        <dbReference type="Proteomes" id="UP000283509"/>
    </source>
</evidence>
<evidence type="ECO:0000256" key="5">
    <source>
        <dbReference type="ARBA" id="ARBA00022989"/>
    </source>
</evidence>
<dbReference type="InterPro" id="IPR000276">
    <property type="entry name" value="GPCR_Rhodpsn"/>
</dbReference>
<dbReference type="GO" id="GO:0007187">
    <property type="term" value="P:G protein-coupled receptor signaling pathway, coupled to cyclic nucleotide second messenger"/>
    <property type="evidence" value="ECO:0007669"/>
    <property type="project" value="TreeGrafter"/>
</dbReference>
<evidence type="ECO:0000256" key="2">
    <source>
        <dbReference type="ARBA" id="ARBA00010663"/>
    </source>
</evidence>
<evidence type="ECO:0000256" key="3">
    <source>
        <dbReference type="ARBA" id="ARBA00022475"/>
    </source>
</evidence>
<keyword evidence="9" id="KW-0807">Transducer</keyword>
<evidence type="ECO:0000256" key="4">
    <source>
        <dbReference type="ARBA" id="ARBA00022692"/>
    </source>
</evidence>
<feature type="transmembrane region" description="Helical" evidence="10">
    <location>
        <begin position="247"/>
        <end position="269"/>
    </location>
</feature>
<reference evidence="12 13" key="2">
    <citation type="submission" date="2019-01" db="EMBL/GenBank/DDBJ databases">
        <title>The decoding of complex shrimp genome reveals the adaptation for benthos swimmer, frequently molting mechanism and breeding impact on genome.</title>
        <authorList>
            <person name="Sun Y."/>
            <person name="Gao Y."/>
            <person name="Yu Y."/>
        </authorList>
    </citation>
    <scope>NUCLEOTIDE SEQUENCE [LARGE SCALE GENOMIC DNA]</scope>
    <source>
        <tissue evidence="12">Muscle</tissue>
    </source>
</reference>
<evidence type="ECO:0000256" key="6">
    <source>
        <dbReference type="ARBA" id="ARBA00023040"/>
    </source>
</evidence>
<dbReference type="PANTHER" id="PTHR24247:SF228">
    <property type="entry name" value="5-HYDROXYTRYPTAMINE (SEROTONIN) RECEPTOR 2A, ISOFORM B"/>
    <property type="match status" value="1"/>
</dbReference>
<evidence type="ECO:0000256" key="9">
    <source>
        <dbReference type="ARBA" id="ARBA00023224"/>
    </source>
</evidence>
<protein>
    <submittedName>
        <fullName evidence="12">Putative 5-hydroxytryptamine receptor 2A</fullName>
    </submittedName>
</protein>
<dbReference type="PANTHER" id="PTHR24247">
    <property type="entry name" value="5-HYDROXYTRYPTAMINE RECEPTOR"/>
    <property type="match status" value="1"/>
</dbReference>
<comment type="similarity">
    <text evidence="2">Belongs to the G-protein coupled receptor 1 family.</text>
</comment>
<keyword evidence="8 12" id="KW-0675">Receptor</keyword>
<dbReference type="OrthoDB" id="5859976at2759"/>
<keyword evidence="13" id="KW-1185">Reference proteome</keyword>
<dbReference type="GO" id="GO:0007210">
    <property type="term" value="P:serotonin receptor signaling pathway"/>
    <property type="evidence" value="ECO:0007669"/>
    <property type="project" value="TreeGrafter"/>
</dbReference>
<keyword evidence="4 10" id="KW-0812">Transmembrane</keyword>
<evidence type="ECO:0000256" key="8">
    <source>
        <dbReference type="ARBA" id="ARBA00023170"/>
    </source>
</evidence>
<dbReference type="STRING" id="6689.A0A3R7LX23"/>
<comment type="caution">
    <text evidence="12">The sequence shown here is derived from an EMBL/GenBank/DDBJ whole genome shotgun (WGS) entry which is preliminary data.</text>
</comment>
<dbReference type="FunFam" id="1.20.1070.10:FF:000367">
    <property type="entry name" value="Serotonin receptor 5-HT2 subtype"/>
    <property type="match status" value="1"/>
</dbReference>
<dbReference type="PROSITE" id="PS50262">
    <property type="entry name" value="G_PROTEIN_RECEP_F1_2"/>
    <property type="match status" value="1"/>
</dbReference>
<dbReference type="SMR" id="A0A3R7LX23"/>
<evidence type="ECO:0000256" key="10">
    <source>
        <dbReference type="SAM" id="Phobius"/>
    </source>
</evidence>
<name>A0A3R7LX23_PENVA</name>
<sequence>MQWYWPFGLVWCNIYVTCDVLACTSSIMHMCTISLGRYLGIRNPLKTRSSSKKTVAVKVVLVWLLAMLITSFITVLGIVDTANIMPTEDVCAINNQAFFIFGSLCAFYIPMVIMVVSYALTVHLLRKKAKFASDAPAGKARTMGRYRSVRRKPQQPPHSFTFTPRSSYRGTYSNGHAGHYEFSNIHKCEQATQTPESIARETRNFKLKALRLQLVGTAAWHLRFLPSRKRDALAANAVANEQKASKVLGLVFFAFVICWTPFFILNIYFAACPTCQVSDHLANVCLWLGYVSSTINPIIYTIFNRTFKAAFIKILKCDYNFDHRHVRSHSMSDNMAGPYGGPTASAVATPCSIRTLSTYVKSPSYPHTLTNPEQEQEHEC</sequence>
<evidence type="ECO:0000256" key="1">
    <source>
        <dbReference type="ARBA" id="ARBA00004651"/>
    </source>
</evidence>
<feature type="transmembrane region" description="Helical" evidence="10">
    <location>
        <begin position="14"/>
        <end position="35"/>
    </location>
</feature>
<dbReference type="PRINTS" id="PR00237">
    <property type="entry name" value="GPCRRHODOPSN"/>
</dbReference>
<feature type="domain" description="G-protein coupled receptors family 1 profile" evidence="11">
    <location>
        <begin position="1"/>
        <end position="300"/>
    </location>
</feature>
<dbReference type="EMBL" id="QCYY01003082">
    <property type="protein sequence ID" value="ROT65477.1"/>
    <property type="molecule type" value="Genomic_DNA"/>
</dbReference>
<dbReference type="GO" id="GO:0030594">
    <property type="term" value="F:neurotransmitter receptor activity"/>
    <property type="evidence" value="ECO:0007669"/>
    <property type="project" value="TreeGrafter"/>
</dbReference>
<dbReference type="GO" id="GO:0007268">
    <property type="term" value="P:chemical synaptic transmission"/>
    <property type="evidence" value="ECO:0007669"/>
    <property type="project" value="TreeGrafter"/>
</dbReference>
<evidence type="ECO:0000256" key="7">
    <source>
        <dbReference type="ARBA" id="ARBA00023136"/>
    </source>
</evidence>
<feature type="transmembrane region" description="Helical" evidence="10">
    <location>
        <begin position="55"/>
        <end position="78"/>
    </location>
</feature>
<feature type="transmembrane region" description="Helical" evidence="10">
    <location>
        <begin position="98"/>
        <end position="120"/>
    </location>
</feature>
<keyword evidence="7 10" id="KW-0472">Membrane</keyword>
<dbReference type="GO" id="GO:0005886">
    <property type="term" value="C:plasma membrane"/>
    <property type="evidence" value="ECO:0007669"/>
    <property type="project" value="UniProtKB-SubCell"/>
</dbReference>
<evidence type="ECO:0000313" key="12">
    <source>
        <dbReference type="EMBL" id="ROT65477.1"/>
    </source>
</evidence>
<evidence type="ECO:0000259" key="11">
    <source>
        <dbReference type="PROSITE" id="PS50262"/>
    </source>
</evidence>
<keyword evidence="5 10" id="KW-1133">Transmembrane helix</keyword>
<dbReference type="Pfam" id="PF00001">
    <property type="entry name" value="7tm_1"/>
    <property type="match status" value="1"/>
</dbReference>
<dbReference type="Proteomes" id="UP000283509">
    <property type="component" value="Unassembled WGS sequence"/>
</dbReference>
<dbReference type="Gene3D" id="1.20.1070.10">
    <property type="entry name" value="Rhodopsin 7-helix transmembrane proteins"/>
    <property type="match status" value="1"/>
</dbReference>
<feature type="transmembrane region" description="Helical" evidence="10">
    <location>
        <begin position="281"/>
        <end position="303"/>
    </location>
</feature>
<dbReference type="GO" id="GO:0004993">
    <property type="term" value="F:G protein-coupled serotonin receptor activity"/>
    <property type="evidence" value="ECO:0007669"/>
    <property type="project" value="TreeGrafter"/>
</dbReference>
<dbReference type="GO" id="GO:0051378">
    <property type="term" value="F:serotonin binding"/>
    <property type="evidence" value="ECO:0007669"/>
    <property type="project" value="TreeGrafter"/>
</dbReference>
<comment type="subcellular location">
    <subcellularLocation>
        <location evidence="1">Cell membrane</location>
        <topology evidence="1">Multi-pass membrane protein</topology>
    </subcellularLocation>
</comment>
<accession>A0A3R7LX23</accession>
<gene>
    <name evidence="12" type="ORF">C7M84_016556</name>
</gene>
<keyword evidence="6" id="KW-0297">G-protein coupled receptor</keyword>